<keyword evidence="2" id="KW-1185">Reference proteome</keyword>
<accession>A0ACC0BDE2</accession>
<reference evidence="2" key="1">
    <citation type="journal article" date="2023" name="Nat. Plants">
        <title>Single-cell RNA sequencing provides a high-resolution roadmap for understanding the multicellular compartmentation of specialized metabolism.</title>
        <authorList>
            <person name="Sun S."/>
            <person name="Shen X."/>
            <person name="Li Y."/>
            <person name="Li Y."/>
            <person name="Wang S."/>
            <person name="Li R."/>
            <person name="Zhang H."/>
            <person name="Shen G."/>
            <person name="Guo B."/>
            <person name="Wei J."/>
            <person name="Xu J."/>
            <person name="St-Pierre B."/>
            <person name="Chen S."/>
            <person name="Sun C."/>
        </authorList>
    </citation>
    <scope>NUCLEOTIDE SEQUENCE [LARGE SCALE GENOMIC DNA]</scope>
</reference>
<dbReference type="EMBL" id="CM044703">
    <property type="protein sequence ID" value="KAI5670602.1"/>
    <property type="molecule type" value="Genomic_DNA"/>
</dbReference>
<evidence type="ECO:0000313" key="1">
    <source>
        <dbReference type="EMBL" id="KAI5670602.1"/>
    </source>
</evidence>
<comment type="caution">
    <text evidence="1">The sequence shown here is derived from an EMBL/GenBank/DDBJ whole genome shotgun (WGS) entry which is preliminary data.</text>
</comment>
<evidence type="ECO:0000313" key="2">
    <source>
        <dbReference type="Proteomes" id="UP001060085"/>
    </source>
</evidence>
<proteinExistence type="predicted"/>
<gene>
    <name evidence="1" type="ORF">M9H77_10966</name>
</gene>
<organism evidence="1 2">
    <name type="scientific">Catharanthus roseus</name>
    <name type="common">Madagascar periwinkle</name>
    <name type="synonym">Vinca rosea</name>
    <dbReference type="NCBI Taxonomy" id="4058"/>
    <lineage>
        <taxon>Eukaryota</taxon>
        <taxon>Viridiplantae</taxon>
        <taxon>Streptophyta</taxon>
        <taxon>Embryophyta</taxon>
        <taxon>Tracheophyta</taxon>
        <taxon>Spermatophyta</taxon>
        <taxon>Magnoliopsida</taxon>
        <taxon>eudicotyledons</taxon>
        <taxon>Gunneridae</taxon>
        <taxon>Pentapetalae</taxon>
        <taxon>asterids</taxon>
        <taxon>lamiids</taxon>
        <taxon>Gentianales</taxon>
        <taxon>Apocynaceae</taxon>
        <taxon>Rauvolfioideae</taxon>
        <taxon>Vinceae</taxon>
        <taxon>Catharanthinae</taxon>
        <taxon>Catharanthus</taxon>
    </lineage>
</organism>
<sequence length="152" mass="16751">MGGQRRRPDERFAWQCSGSEWKFHEAQQKAEEEAAATGAPLPDDLQLMATVSGGLDRSRLYGAGSKTAHLRAKNSQAAARLPHCCLEVEQRIMRWVEAVVSSVFAAFNEHMRWFAEQSHLLYTPMPPMMDIVRAIMATIPSTSSSTTAAAGT</sequence>
<name>A0ACC0BDE2_CATRO</name>
<dbReference type="Proteomes" id="UP001060085">
    <property type="component" value="Linkage Group LG03"/>
</dbReference>
<protein>
    <submittedName>
        <fullName evidence="1">Uncharacterized protein</fullName>
    </submittedName>
</protein>